<dbReference type="Pfam" id="PF01795">
    <property type="entry name" value="Methyltransf_5"/>
    <property type="match status" value="1"/>
</dbReference>
<feature type="non-terminal residue" evidence="6">
    <location>
        <position position="189"/>
    </location>
</feature>
<dbReference type="InterPro" id="IPR002903">
    <property type="entry name" value="RsmH"/>
</dbReference>
<dbReference type="PANTHER" id="PTHR11265:SF0">
    <property type="entry name" value="12S RRNA N4-METHYLCYTIDINE METHYLTRANSFERASE"/>
    <property type="match status" value="1"/>
</dbReference>
<dbReference type="NCBIfam" id="TIGR00006">
    <property type="entry name" value="16S rRNA (cytosine(1402)-N(4))-methyltransferase RsmH"/>
    <property type="match status" value="1"/>
</dbReference>
<sequence length="189" mass="21404">MRICSLKRVSKQDKYHIPVLGRQVVRFLVTRPDGVYLDGTLGGGGHAALILQQLTPRAVYIGVDRDEEALSAARGKLRHFANIRLVHRAFDETEDILRQAEVEKVDGVLLDLGVSSHQIDADERGFAFRPGVALDMRMDRNQSFTAADILAEYSEWELTRVFREYGEERFARRIANKIVTARAKQPLTL</sequence>
<evidence type="ECO:0000256" key="2">
    <source>
        <dbReference type="ARBA" id="ARBA00022552"/>
    </source>
</evidence>
<dbReference type="SUPFAM" id="SSF81799">
    <property type="entry name" value="Putative methyltransferase TM0872, insert domain"/>
    <property type="match status" value="1"/>
</dbReference>
<name>A0A7V5UEP2_CALAY</name>
<proteinExistence type="inferred from homology"/>
<dbReference type="SUPFAM" id="SSF53335">
    <property type="entry name" value="S-adenosyl-L-methionine-dependent methyltransferases"/>
    <property type="match status" value="1"/>
</dbReference>
<dbReference type="Gene3D" id="1.10.150.170">
    <property type="entry name" value="Putative methyltransferase TM0872, insert domain"/>
    <property type="match status" value="1"/>
</dbReference>
<evidence type="ECO:0000256" key="5">
    <source>
        <dbReference type="ARBA" id="ARBA00022691"/>
    </source>
</evidence>
<evidence type="ECO:0000256" key="3">
    <source>
        <dbReference type="ARBA" id="ARBA00022603"/>
    </source>
</evidence>
<dbReference type="PANTHER" id="PTHR11265">
    <property type="entry name" value="S-ADENOSYL-METHYLTRANSFERASE MRAW"/>
    <property type="match status" value="1"/>
</dbReference>
<dbReference type="GO" id="GO:0071424">
    <property type="term" value="F:rRNA (cytosine-N4-)-methyltransferase activity"/>
    <property type="evidence" value="ECO:0007669"/>
    <property type="project" value="TreeGrafter"/>
</dbReference>
<dbReference type="Proteomes" id="UP000886124">
    <property type="component" value="Unassembled WGS sequence"/>
</dbReference>
<gene>
    <name evidence="6" type="primary">rsmH</name>
    <name evidence="6" type="ORF">ENJ89_04275</name>
</gene>
<evidence type="ECO:0000313" key="6">
    <source>
        <dbReference type="EMBL" id="HHJ52389.1"/>
    </source>
</evidence>
<dbReference type="GO" id="GO:0005737">
    <property type="term" value="C:cytoplasm"/>
    <property type="evidence" value="ECO:0007669"/>
    <property type="project" value="TreeGrafter"/>
</dbReference>
<comment type="caution">
    <text evidence="6">The sequence shown here is derived from an EMBL/GenBank/DDBJ whole genome shotgun (WGS) entry which is preliminary data.</text>
</comment>
<keyword evidence="2" id="KW-0698">rRNA processing</keyword>
<keyword evidence="3 6" id="KW-0489">Methyltransferase</keyword>
<protein>
    <submittedName>
        <fullName evidence="6">16S rRNA (Cytosine(1402)-N(4))-methyltransferase</fullName>
        <ecNumber evidence="6">2.1.1.199</ecNumber>
    </submittedName>
</protein>
<dbReference type="EC" id="2.1.1.199" evidence="6"/>
<dbReference type="Gene3D" id="3.40.50.150">
    <property type="entry name" value="Vaccinia Virus protein VP39"/>
    <property type="match status" value="1"/>
</dbReference>
<dbReference type="GO" id="GO:0070475">
    <property type="term" value="P:rRNA base methylation"/>
    <property type="evidence" value="ECO:0007669"/>
    <property type="project" value="TreeGrafter"/>
</dbReference>
<evidence type="ECO:0000256" key="4">
    <source>
        <dbReference type="ARBA" id="ARBA00022679"/>
    </source>
</evidence>
<dbReference type="AlphaFoldDB" id="A0A7V5UEP2"/>
<dbReference type="InterPro" id="IPR029063">
    <property type="entry name" value="SAM-dependent_MTases_sf"/>
</dbReference>
<dbReference type="EMBL" id="DROD01000288">
    <property type="protein sequence ID" value="HHJ52389.1"/>
    <property type="molecule type" value="Genomic_DNA"/>
</dbReference>
<keyword evidence="4 6" id="KW-0808">Transferase</keyword>
<organism evidence="6">
    <name type="scientific">Caldithrix abyssi</name>
    <dbReference type="NCBI Taxonomy" id="187145"/>
    <lineage>
        <taxon>Bacteria</taxon>
        <taxon>Pseudomonadati</taxon>
        <taxon>Calditrichota</taxon>
        <taxon>Calditrichia</taxon>
        <taxon>Calditrichales</taxon>
        <taxon>Calditrichaceae</taxon>
        <taxon>Caldithrix</taxon>
    </lineage>
</organism>
<dbReference type="InterPro" id="IPR023397">
    <property type="entry name" value="SAM-dep_MeTrfase_MraW_recog"/>
</dbReference>
<accession>A0A7V5UEP2</accession>
<comment type="similarity">
    <text evidence="1">Belongs to the methyltransferase superfamily. RsmH family.</text>
</comment>
<reference evidence="6" key="1">
    <citation type="journal article" date="2020" name="mSystems">
        <title>Genome- and Community-Level Interaction Insights into Carbon Utilization and Element Cycling Functions of Hydrothermarchaeota in Hydrothermal Sediment.</title>
        <authorList>
            <person name="Zhou Z."/>
            <person name="Liu Y."/>
            <person name="Xu W."/>
            <person name="Pan J."/>
            <person name="Luo Z.H."/>
            <person name="Li M."/>
        </authorList>
    </citation>
    <scope>NUCLEOTIDE SEQUENCE [LARGE SCALE GENOMIC DNA]</scope>
    <source>
        <strain evidence="6">HyVt-527</strain>
    </source>
</reference>
<evidence type="ECO:0000256" key="1">
    <source>
        <dbReference type="ARBA" id="ARBA00010396"/>
    </source>
</evidence>
<keyword evidence="5" id="KW-0949">S-adenosyl-L-methionine</keyword>